<comment type="similarity">
    <text evidence="2">Belongs to the SLC29A/ENT transporter (TC 2.A.57) family.</text>
</comment>
<keyword evidence="6" id="KW-0472">Membrane</keyword>
<keyword evidence="5" id="KW-1133">Transmembrane helix</keyword>
<organism evidence="7">
    <name type="scientific">Dendroctonus ponderosae</name>
    <name type="common">Mountain pine beetle</name>
    <dbReference type="NCBI Taxonomy" id="77166"/>
    <lineage>
        <taxon>Eukaryota</taxon>
        <taxon>Metazoa</taxon>
        <taxon>Ecdysozoa</taxon>
        <taxon>Arthropoda</taxon>
        <taxon>Hexapoda</taxon>
        <taxon>Insecta</taxon>
        <taxon>Pterygota</taxon>
        <taxon>Neoptera</taxon>
        <taxon>Endopterygota</taxon>
        <taxon>Coleoptera</taxon>
        <taxon>Polyphaga</taxon>
        <taxon>Cucujiformia</taxon>
        <taxon>Curculionidae</taxon>
        <taxon>Scolytinae</taxon>
        <taxon>Dendroctonus</taxon>
    </lineage>
</organism>
<keyword evidence="4" id="KW-0812">Transmembrane</keyword>
<dbReference type="GO" id="GO:0005886">
    <property type="term" value="C:plasma membrane"/>
    <property type="evidence" value="ECO:0007669"/>
    <property type="project" value="TreeGrafter"/>
</dbReference>
<dbReference type="GO" id="GO:0005337">
    <property type="term" value="F:nucleoside transmembrane transporter activity"/>
    <property type="evidence" value="ECO:0007669"/>
    <property type="project" value="InterPro"/>
</dbReference>
<evidence type="ECO:0000256" key="1">
    <source>
        <dbReference type="ARBA" id="ARBA00004141"/>
    </source>
</evidence>
<evidence type="ECO:0000256" key="2">
    <source>
        <dbReference type="ARBA" id="ARBA00007965"/>
    </source>
</evidence>
<reference evidence="7" key="1">
    <citation type="journal article" date="2013" name="Genome Biol.">
        <title>Draft genome of the mountain pine beetle, Dendroctonus ponderosae Hopkins, a major forest pest.</title>
        <authorList>
            <person name="Keeling C.I."/>
            <person name="Yuen M.M."/>
            <person name="Liao N.Y."/>
            <person name="Docking T.R."/>
            <person name="Chan S.K."/>
            <person name="Taylor G.A."/>
            <person name="Palmquist D.L."/>
            <person name="Jackman S.D."/>
            <person name="Nguyen A."/>
            <person name="Li M."/>
            <person name="Henderson H."/>
            <person name="Janes J.K."/>
            <person name="Zhao Y."/>
            <person name="Pandoh P."/>
            <person name="Moore R."/>
            <person name="Sperling F.A."/>
            <person name="Huber D.P."/>
            <person name="Birol I."/>
            <person name="Jones S.J."/>
            <person name="Bohlmann J."/>
        </authorList>
    </citation>
    <scope>NUCLEOTIDE SEQUENCE</scope>
</reference>
<evidence type="ECO:0000256" key="6">
    <source>
        <dbReference type="ARBA" id="ARBA00023136"/>
    </source>
</evidence>
<accession>N6TF04</accession>
<evidence type="ECO:0000256" key="5">
    <source>
        <dbReference type="ARBA" id="ARBA00022989"/>
    </source>
</evidence>
<dbReference type="SUPFAM" id="SSF103473">
    <property type="entry name" value="MFS general substrate transporter"/>
    <property type="match status" value="1"/>
</dbReference>
<dbReference type="HOGENOM" id="CLU_987866_0_0_1"/>
<dbReference type="EMBL" id="KB740780">
    <property type="protein sequence ID" value="ENN78949.1"/>
    <property type="molecule type" value="Genomic_DNA"/>
</dbReference>
<evidence type="ECO:0000256" key="4">
    <source>
        <dbReference type="ARBA" id="ARBA00022692"/>
    </source>
</evidence>
<dbReference type="Pfam" id="PF01733">
    <property type="entry name" value="Nucleoside_tran"/>
    <property type="match status" value="1"/>
</dbReference>
<dbReference type="AlphaFoldDB" id="N6TF04"/>
<protein>
    <submittedName>
        <fullName evidence="7">Uncharacterized protein</fullName>
    </submittedName>
</protein>
<comment type="subcellular location">
    <subcellularLocation>
        <location evidence="1">Membrane</location>
        <topology evidence="1">Multi-pass membrane protein</topology>
    </subcellularLocation>
</comment>
<dbReference type="InterPro" id="IPR036259">
    <property type="entry name" value="MFS_trans_sf"/>
</dbReference>
<feature type="non-terminal residue" evidence="7">
    <location>
        <position position="1"/>
    </location>
</feature>
<evidence type="ECO:0000256" key="3">
    <source>
        <dbReference type="ARBA" id="ARBA00022448"/>
    </source>
</evidence>
<dbReference type="PANTHER" id="PTHR10332">
    <property type="entry name" value="EQUILIBRATIVE NUCLEOSIDE TRANSPORTER"/>
    <property type="match status" value="1"/>
</dbReference>
<sequence length="282" mass="31793">MDGIIEENIYADSIIYEDKKHGEKPPKVPVPKDKYLICHIVFFLIGVSHFLPISFLAAANNFWLYKFKDPLDENTSAENRTTLQTYFASATLIANTVPAFIFGLFNIIGGQKFKITNRFLLTLGIELMVFTLITISATINTDNHQLYFGLVLLGYCTLTAANTVNIVASMMLFPRFPHKYMNTCLAGEGSVGILGNLLNIISISIFKDDVTNSTLLYFIIGTAILCCTWVLTFFTMKSEFFIHNIQSLPEDVNKKMPGKQQIIEVFSKIKFAIFVTSFSHFN</sequence>
<proteinExistence type="inferred from homology"/>
<evidence type="ECO:0000313" key="7">
    <source>
        <dbReference type="EMBL" id="ENN78949.1"/>
    </source>
</evidence>
<dbReference type="PANTHER" id="PTHR10332:SF88">
    <property type="entry name" value="EQUILIBRATIVE NUCLEOSIDE TRANSPORTER 1, ISOFORM A"/>
    <property type="match status" value="1"/>
</dbReference>
<name>N6TF04_DENPD</name>
<keyword evidence="3" id="KW-0813">Transport</keyword>
<gene>
    <name evidence="7" type="ORF">YQE_04593</name>
</gene>
<dbReference type="OrthoDB" id="46396at2759"/>
<dbReference type="InterPro" id="IPR002259">
    <property type="entry name" value="Eqnu_transpt"/>
</dbReference>